<accession>A0AB33JQQ8</accession>
<dbReference type="Gene3D" id="2.60.120.560">
    <property type="entry name" value="Exo-inulinase, domain 1"/>
    <property type="match status" value="1"/>
</dbReference>
<evidence type="ECO:0000259" key="1">
    <source>
        <dbReference type="Pfam" id="PF06439"/>
    </source>
</evidence>
<evidence type="ECO:0000313" key="2">
    <source>
        <dbReference type="EMBL" id="BFP45589.1"/>
    </source>
</evidence>
<proteinExistence type="predicted"/>
<dbReference type="EMBL" id="AP035881">
    <property type="protein sequence ID" value="BFP45589.1"/>
    <property type="molecule type" value="Genomic_DNA"/>
</dbReference>
<dbReference type="GO" id="GO:0016787">
    <property type="term" value="F:hydrolase activity"/>
    <property type="evidence" value="ECO:0007669"/>
    <property type="project" value="InterPro"/>
</dbReference>
<name>A0AB33JQQ8_9ACTN</name>
<organism evidence="2">
    <name type="scientific">Kitasatospora sp. CMC57</name>
    <dbReference type="NCBI Taxonomy" id="3231513"/>
    <lineage>
        <taxon>Bacteria</taxon>
        <taxon>Bacillati</taxon>
        <taxon>Actinomycetota</taxon>
        <taxon>Actinomycetes</taxon>
        <taxon>Kitasatosporales</taxon>
        <taxon>Streptomycetaceae</taxon>
        <taxon>Kitasatospora</taxon>
    </lineage>
</organism>
<sequence length="202" mass="22793">MLPVLALILTVVSLGSDPSLMRWPEGTTHGPWRSVFNGEGYTGEQGGVLVLEPRRSLRPEETHAALVVSTDSYRTVDFRLQARTTEQLRKPEPNAWEVAWVVWHYTDPQHFYYLALKPTGWELGKEDPAYPGAQRFLATGLPVYPIGRWHRVEVHQTGAAISVEVDDQPVVTFTDQERPYPGGSVGLYTEDAHVEFRDLQLP</sequence>
<dbReference type="RefSeq" id="WP_407988081.1">
    <property type="nucleotide sequence ID" value="NZ_AP035881.2"/>
</dbReference>
<dbReference type="InterPro" id="IPR010496">
    <property type="entry name" value="AL/BT2_dom"/>
</dbReference>
<reference evidence="2" key="1">
    <citation type="submission" date="2024-07" db="EMBL/GenBank/DDBJ databases">
        <title>Complete genome sequences of cellulolytic bacteria, Kitasatospora sp. CMC57 and Streptomyces sp. CMC78, isolated from Japanese agricultural soil.</title>
        <authorList>
            <person name="Hashimoto T."/>
            <person name="Ito M."/>
            <person name="Iwamoto M."/>
            <person name="Fukahori D."/>
            <person name="Shoda T."/>
            <person name="Sakoda M."/>
            <person name="Morohoshi T."/>
            <person name="Mitsuboshi M."/>
            <person name="Nishizawa T."/>
        </authorList>
    </citation>
    <scope>NUCLEOTIDE SEQUENCE</scope>
    <source>
        <strain evidence="2">CMC57</strain>
    </source>
</reference>
<protein>
    <recommendedName>
        <fullName evidence="1">3-keto-alpha-glucoside-1,2-lyase/3-keto-2-hydroxy-glucal hydratase domain-containing protein</fullName>
    </recommendedName>
</protein>
<dbReference type="Pfam" id="PF06439">
    <property type="entry name" value="3keto-disac_hyd"/>
    <property type="match status" value="1"/>
</dbReference>
<gene>
    <name evidence="2" type="ORF">KCMC57_19570</name>
</gene>
<dbReference type="AlphaFoldDB" id="A0AB33JQQ8"/>
<feature type="domain" description="3-keto-alpha-glucoside-1,2-lyase/3-keto-2-hydroxy-glucal hydratase" evidence="1">
    <location>
        <begin position="32"/>
        <end position="201"/>
    </location>
</feature>